<feature type="transmembrane region" description="Helical" evidence="1">
    <location>
        <begin position="70"/>
        <end position="93"/>
    </location>
</feature>
<dbReference type="Proteomes" id="UP000838749">
    <property type="component" value="Unassembled WGS sequence"/>
</dbReference>
<reference evidence="2" key="1">
    <citation type="submission" date="2021-12" db="EMBL/GenBank/DDBJ databases">
        <authorList>
            <person name="Criscuolo A."/>
        </authorList>
    </citation>
    <scope>NUCLEOTIDE SEQUENCE</scope>
    <source>
        <strain evidence="2">CIP111894</strain>
    </source>
</reference>
<comment type="caution">
    <text evidence="2">The sequence shown here is derived from an EMBL/GenBank/DDBJ whole genome shotgun (WGS) entry which is preliminary data.</text>
</comment>
<gene>
    <name evidence="2" type="ORF">PAECIP111894_06017</name>
</gene>
<name>A0ABN8FUQ1_9BACL</name>
<dbReference type="EMBL" id="CAKMAB010000071">
    <property type="protein sequence ID" value="CAH1059805.1"/>
    <property type="molecule type" value="Genomic_DNA"/>
</dbReference>
<evidence type="ECO:0000256" key="1">
    <source>
        <dbReference type="SAM" id="Phobius"/>
    </source>
</evidence>
<organism evidence="2 3">
    <name type="scientific">Paenibacillus pseudetheri</name>
    <dbReference type="NCBI Taxonomy" id="2897682"/>
    <lineage>
        <taxon>Bacteria</taxon>
        <taxon>Bacillati</taxon>
        <taxon>Bacillota</taxon>
        <taxon>Bacilli</taxon>
        <taxon>Bacillales</taxon>
        <taxon>Paenibacillaceae</taxon>
        <taxon>Paenibacillus</taxon>
    </lineage>
</organism>
<accession>A0ABN8FUQ1</accession>
<sequence>MKKNKIKILIGFIIFIIVYTAGILLFQVLSYGGYFFIEKNSYMMTLYTFLLGISILLYIALWIKTESKIIIIINTSIAFAMLLFTPAIANTYYTASEDIRILFHSNYKNEIQAIETSIKDQHLPFFVYKKESLQNSKYYNYLSILVVKTSDSKLTSEEIQSFIGKMPKSKMSICFSDRINGQVVIIDTDENRNITDCRPEETCSHLQIN</sequence>
<keyword evidence="1" id="KW-0472">Membrane</keyword>
<evidence type="ECO:0000313" key="2">
    <source>
        <dbReference type="EMBL" id="CAH1059805.1"/>
    </source>
</evidence>
<keyword evidence="1" id="KW-1133">Transmembrane helix</keyword>
<feature type="transmembrane region" description="Helical" evidence="1">
    <location>
        <begin position="42"/>
        <end position="63"/>
    </location>
</feature>
<protein>
    <submittedName>
        <fullName evidence="2">Uncharacterized protein</fullName>
    </submittedName>
</protein>
<keyword evidence="3" id="KW-1185">Reference proteome</keyword>
<dbReference type="RefSeq" id="WP_234541880.1">
    <property type="nucleotide sequence ID" value="NZ_CAKMAB010000071.1"/>
</dbReference>
<proteinExistence type="predicted"/>
<evidence type="ECO:0000313" key="3">
    <source>
        <dbReference type="Proteomes" id="UP000838749"/>
    </source>
</evidence>
<keyword evidence="1" id="KW-0812">Transmembrane</keyword>
<feature type="transmembrane region" description="Helical" evidence="1">
    <location>
        <begin position="12"/>
        <end position="36"/>
    </location>
</feature>